<gene>
    <name evidence="3" type="ORF">AB0K40_12080</name>
</gene>
<dbReference type="Proteomes" id="UP001552427">
    <property type="component" value="Unassembled WGS sequence"/>
</dbReference>
<dbReference type="RefSeq" id="WP_364448036.1">
    <property type="nucleotide sequence ID" value="NZ_JBFARM010000003.1"/>
</dbReference>
<feature type="signal peptide" evidence="2">
    <location>
        <begin position="1"/>
        <end position="24"/>
    </location>
</feature>
<evidence type="ECO:0000313" key="3">
    <source>
        <dbReference type="EMBL" id="MEV4286229.1"/>
    </source>
</evidence>
<evidence type="ECO:0000256" key="1">
    <source>
        <dbReference type="SAM" id="MobiDB-lite"/>
    </source>
</evidence>
<evidence type="ECO:0000313" key="4">
    <source>
        <dbReference type="Proteomes" id="UP001552427"/>
    </source>
</evidence>
<feature type="compositionally biased region" description="Low complexity" evidence="1">
    <location>
        <begin position="77"/>
        <end position="88"/>
    </location>
</feature>
<evidence type="ECO:0000256" key="2">
    <source>
        <dbReference type="SAM" id="SignalP"/>
    </source>
</evidence>
<organism evidence="3 4">
    <name type="scientific">Nonomuraea bangladeshensis</name>
    <dbReference type="NCBI Taxonomy" id="404385"/>
    <lineage>
        <taxon>Bacteria</taxon>
        <taxon>Bacillati</taxon>
        <taxon>Actinomycetota</taxon>
        <taxon>Actinomycetes</taxon>
        <taxon>Streptosporangiales</taxon>
        <taxon>Streptosporangiaceae</taxon>
        <taxon>Nonomuraea</taxon>
    </lineage>
</organism>
<feature type="chain" id="PRO_5045414836" evidence="2">
    <location>
        <begin position="25"/>
        <end position="97"/>
    </location>
</feature>
<name>A0ABV3H1N5_9ACTN</name>
<reference evidence="3 4" key="1">
    <citation type="submission" date="2024-06" db="EMBL/GenBank/DDBJ databases">
        <title>The Natural Products Discovery Center: Release of the First 8490 Sequenced Strains for Exploring Actinobacteria Biosynthetic Diversity.</title>
        <authorList>
            <person name="Kalkreuter E."/>
            <person name="Kautsar S.A."/>
            <person name="Yang D."/>
            <person name="Bader C.D."/>
            <person name="Teijaro C.N."/>
            <person name="Fluegel L."/>
            <person name="Davis C.M."/>
            <person name="Simpson J.R."/>
            <person name="Lauterbach L."/>
            <person name="Steele A.D."/>
            <person name="Gui C."/>
            <person name="Meng S."/>
            <person name="Li G."/>
            <person name="Viehrig K."/>
            <person name="Ye F."/>
            <person name="Su P."/>
            <person name="Kiefer A.F."/>
            <person name="Nichols A."/>
            <person name="Cepeda A.J."/>
            <person name="Yan W."/>
            <person name="Fan B."/>
            <person name="Jiang Y."/>
            <person name="Adhikari A."/>
            <person name="Zheng C.-J."/>
            <person name="Schuster L."/>
            <person name="Cowan T.M."/>
            <person name="Smanski M.J."/>
            <person name="Chevrette M.G."/>
            <person name="De Carvalho L.P.S."/>
            <person name="Shen B."/>
        </authorList>
    </citation>
    <scope>NUCLEOTIDE SEQUENCE [LARGE SCALE GENOMIC DNA]</scope>
    <source>
        <strain evidence="3 4">NPDC049574</strain>
    </source>
</reference>
<dbReference type="EMBL" id="JBFARM010000003">
    <property type="protein sequence ID" value="MEV4286229.1"/>
    <property type="molecule type" value="Genomic_DNA"/>
</dbReference>
<comment type="caution">
    <text evidence="3">The sequence shown here is derived from an EMBL/GenBank/DDBJ whole genome shotgun (WGS) entry which is preliminary data.</text>
</comment>
<keyword evidence="2" id="KW-0732">Signal</keyword>
<keyword evidence="4" id="KW-1185">Reference proteome</keyword>
<accession>A0ABV3H1N5</accession>
<sequence>MNMTGLAIAVVGLAFFAATTPALAAESSTHEAAYVRAKAGHPKNKGNSRKFGNYWSKGKSIDSGNFSNVVDSYKSNNLSGGSGNNVNGPQRIIIKRR</sequence>
<protein>
    <submittedName>
        <fullName evidence="3">Uncharacterized protein</fullName>
    </submittedName>
</protein>
<proteinExistence type="predicted"/>
<feature type="region of interest" description="Disordered" evidence="1">
    <location>
        <begin position="77"/>
        <end position="97"/>
    </location>
</feature>